<evidence type="ECO:0000259" key="1">
    <source>
        <dbReference type="PROSITE" id="PS51725"/>
    </source>
</evidence>
<dbReference type="EMBL" id="JALJRB010000011">
    <property type="protein sequence ID" value="MCJ8501239.1"/>
    <property type="molecule type" value="Genomic_DNA"/>
</dbReference>
<dbReference type="GO" id="GO:0004497">
    <property type="term" value="F:monooxygenase activity"/>
    <property type="evidence" value="ECO:0007669"/>
    <property type="project" value="UniProtKB-KW"/>
</dbReference>
<keyword evidence="2" id="KW-0560">Oxidoreductase</keyword>
<reference evidence="2" key="1">
    <citation type="submission" date="2022-04" db="EMBL/GenBank/DDBJ databases">
        <title>Desulfatitalea alkaliphila sp. nov., a novel anaerobic sulfate-reducing bacterium isolated from terrestrial mud volcano, Taman Peninsula, Russia.</title>
        <authorList>
            <person name="Khomyakova M.A."/>
            <person name="Merkel A.Y."/>
            <person name="Slobodkin A.I."/>
        </authorList>
    </citation>
    <scope>NUCLEOTIDE SEQUENCE</scope>
    <source>
        <strain evidence="2">M08but</strain>
    </source>
</reference>
<keyword evidence="2" id="KW-0503">Monooxygenase</keyword>
<evidence type="ECO:0000313" key="3">
    <source>
        <dbReference type="Proteomes" id="UP001165427"/>
    </source>
</evidence>
<keyword evidence="3" id="KW-1185">Reference proteome</keyword>
<gene>
    <name evidence="2" type="ORF">MRX98_11700</name>
</gene>
<comment type="caution">
    <text evidence="2">The sequence shown here is derived from an EMBL/GenBank/DDBJ whole genome shotgun (WGS) entry which is preliminary data.</text>
</comment>
<dbReference type="PANTHER" id="PTHR33336">
    <property type="entry name" value="QUINOL MONOOXYGENASE YGIN-RELATED"/>
    <property type="match status" value="1"/>
</dbReference>
<dbReference type="InterPro" id="IPR011008">
    <property type="entry name" value="Dimeric_a/b-barrel"/>
</dbReference>
<dbReference type="PANTHER" id="PTHR33336:SF15">
    <property type="entry name" value="ABM DOMAIN-CONTAINING PROTEIN"/>
    <property type="match status" value="1"/>
</dbReference>
<dbReference type="Proteomes" id="UP001165427">
    <property type="component" value="Unassembled WGS sequence"/>
</dbReference>
<dbReference type="AlphaFoldDB" id="A0AA41UJK3"/>
<dbReference type="Gene3D" id="3.30.70.100">
    <property type="match status" value="1"/>
</dbReference>
<organism evidence="2 3">
    <name type="scientific">Desulfatitalea alkaliphila</name>
    <dbReference type="NCBI Taxonomy" id="2929485"/>
    <lineage>
        <taxon>Bacteria</taxon>
        <taxon>Pseudomonadati</taxon>
        <taxon>Thermodesulfobacteriota</taxon>
        <taxon>Desulfobacteria</taxon>
        <taxon>Desulfobacterales</taxon>
        <taxon>Desulfosarcinaceae</taxon>
        <taxon>Desulfatitalea</taxon>
    </lineage>
</organism>
<dbReference type="RefSeq" id="WP_246908043.1">
    <property type="nucleotide sequence ID" value="NZ_JALJRB010000011.1"/>
</dbReference>
<accession>A0AA41UJK3</accession>
<dbReference type="InterPro" id="IPR007138">
    <property type="entry name" value="ABM_dom"/>
</dbReference>
<dbReference type="SUPFAM" id="SSF54909">
    <property type="entry name" value="Dimeric alpha+beta barrel"/>
    <property type="match status" value="1"/>
</dbReference>
<dbReference type="InterPro" id="IPR050744">
    <property type="entry name" value="AI-2_Isomerase_LsrG"/>
</dbReference>
<sequence length="99" mass="10718">MISVVAKLTVQEGKVEETITAFKALLPDVAGEAGTLLYSLNRNPKDPNTIVVIERYKDKDALTAHSATPHFKAFSQKLGAVLAAKPEITVLEEIDLVSK</sequence>
<evidence type="ECO:0000313" key="2">
    <source>
        <dbReference type="EMBL" id="MCJ8501239.1"/>
    </source>
</evidence>
<proteinExistence type="predicted"/>
<name>A0AA41UJK3_9BACT</name>
<dbReference type="PROSITE" id="PS51725">
    <property type="entry name" value="ABM"/>
    <property type="match status" value="1"/>
</dbReference>
<dbReference type="Pfam" id="PF03992">
    <property type="entry name" value="ABM"/>
    <property type="match status" value="1"/>
</dbReference>
<protein>
    <submittedName>
        <fullName evidence="2">Antibiotic biosynthesis monooxygenase</fullName>
    </submittedName>
</protein>
<feature type="domain" description="ABM" evidence="1">
    <location>
        <begin position="2"/>
        <end position="91"/>
    </location>
</feature>